<name>A0A402B653_9CHLR</name>
<keyword evidence="4 5" id="KW-0732">Signal</keyword>
<dbReference type="Gene3D" id="3.40.190.10">
    <property type="entry name" value="Periplasmic binding protein-like II"/>
    <property type="match status" value="2"/>
</dbReference>
<dbReference type="GO" id="GO:1901982">
    <property type="term" value="F:maltose binding"/>
    <property type="evidence" value="ECO:0007669"/>
    <property type="project" value="TreeGrafter"/>
</dbReference>
<dbReference type="GO" id="GO:0055052">
    <property type="term" value="C:ATP-binding cassette (ABC) transporter complex, substrate-binding subunit-containing"/>
    <property type="evidence" value="ECO:0007669"/>
    <property type="project" value="TreeGrafter"/>
</dbReference>
<dbReference type="SUPFAM" id="SSF53850">
    <property type="entry name" value="Periplasmic binding protein-like II"/>
    <property type="match status" value="1"/>
</dbReference>
<dbReference type="GO" id="GO:0015768">
    <property type="term" value="P:maltose transport"/>
    <property type="evidence" value="ECO:0007669"/>
    <property type="project" value="TreeGrafter"/>
</dbReference>
<keyword evidence="7" id="KW-1185">Reference proteome</keyword>
<dbReference type="GO" id="GO:0015144">
    <property type="term" value="F:carbohydrate transmembrane transporter activity"/>
    <property type="evidence" value="ECO:0007669"/>
    <property type="project" value="InterPro"/>
</dbReference>
<keyword evidence="3" id="KW-0762">Sugar transport</keyword>
<reference evidence="7" key="1">
    <citation type="submission" date="2018-12" db="EMBL/GenBank/DDBJ databases">
        <title>Tengunoibacter tsumagoiensis gen. nov., sp. nov., Dictyobacter kobayashii sp. nov., D. alpinus sp. nov., and D. joshuensis sp. nov. and description of Dictyobacteraceae fam. nov. within the order Ktedonobacterales isolated from Tengu-no-mugimeshi.</title>
        <authorList>
            <person name="Wang C.M."/>
            <person name="Zheng Y."/>
            <person name="Sakai Y."/>
            <person name="Toyoda A."/>
            <person name="Minakuchi Y."/>
            <person name="Abe K."/>
            <person name="Yokota A."/>
            <person name="Yabe S."/>
        </authorList>
    </citation>
    <scope>NUCLEOTIDE SEQUENCE [LARGE SCALE GENOMIC DNA]</scope>
    <source>
        <strain evidence="7">Uno16</strain>
    </source>
</reference>
<dbReference type="AlphaFoldDB" id="A0A402B653"/>
<evidence type="ECO:0000313" key="6">
    <source>
        <dbReference type="EMBL" id="GCE26809.1"/>
    </source>
</evidence>
<dbReference type="InterPro" id="IPR006060">
    <property type="entry name" value="Maltose/Cyclodextrin-bd"/>
</dbReference>
<dbReference type="PANTHER" id="PTHR30061:SF50">
    <property type="entry name" value="MALTOSE_MALTODEXTRIN-BINDING PERIPLASMIC PROTEIN"/>
    <property type="match status" value="1"/>
</dbReference>
<evidence type="ECO:0000256" key="2">
    <source>
        <dbReference type="ARBA" id="ARBA00022448"/>
    </source>
</evidence>
<dbReference type="EMBL" id="BIFT01000001">
    <property type="protein sequence ID" value="GCE26809.1"/>
    <property type="molecule type" value="Genomic_DNA"/>
</dbReference>
<dbReference type="PRINTS" id="PR00181">
    <property type="entry name" value="MALTOSEBP"/>
</dbReference>
<feature type="chain" id="PRO_5019149955" evidence="5">
    <location>
        <begin position="35"/>
        <end position="418"/>
    </location>
</feature>
<comment type="similarity">
    <text evidence="1">Belongs to the bacterial solute-binding protein 1 family.</text>
</comment>
<evidence type="ECO:0000256" key="3">
    <source>
        <dbReference type="ARBA" id="ARBA00022597"/>
    </source>
</evidence>
<evidence type="ECO:0000256" key="1">
    <source>
        <dbReference type="ARBA" id="ARBA00008520"/>
    </source>
</evidence>
<dbReference type="InterPro" id="IPR006059">
    <property type="entry name" value="SBP"/>
</dbReference>
<dbReference type="GO" id="GO:0042956">
    <property type="term" value="P:maltodextrin transmembrane transport"/>
    <property type="evidence" value="ECO:0007669"/>
    <property type="project" value="TreeGrafter"/>
</dbReference>
<dbReference type="OrthoDB" id="9766758at2"/>
<organism evidence="6 7">
    <name type="scientific">Dictyobacter alpinus</name>
    <dbReference type="NCBI Taxonomy" id="2014873"/>
    <lineage>
        <taxon>Bacteria</taxon>
        <taxon>Bacillati</taxon>
        <taxon>Chloroflexota</taxon>
        <taxon>Ktedonobacteria</taxon>
        <taxon>Ktedonobacterales</taxon>
        <taxon>Dictyobacteraceae</taxon>
        <taxon>Dictyobacter</taxon>
    </lineage>
</organism>
<dbReference type="PROSITE" id="PS51257">
    <property type="entry name" value="PROKAR_LIPOPROTEIN"/>
    <property type="match status" value="1"/>
</dbReference>
<proteinExistence type="inferred from homology"/>
<accession>A0A402B653</accession>
<evidence type="ECO:0000313" key="7">
    <source>
        <dbReference type="Proteomes" id="UP000287171"/>
    </source>
</evidence>
<evidence type="ECO:0000256" key="5">
    <source>
        <dbReference type="SAM" id="SignalP"/>
    </source>
</evidence>
<comment type="caution">
    <text evidence="6">The sequence shown here is derived from an EMBL/GenBank/DDBJ whole genome shotgun (WGS) entry which is preliminary data.</text>
</comment>
<sequence length="418" mass="45058">MLTKRVITSLLALTVLCALLMSACGGSSSSTTNAGPSNQPETITLWHNWQGDYLNAKKAIFDAYHKQHPNITIKLVQQDQLVDKSITALKGGKGPDVIAWADDSLGQLAASRMVVPMDKYLSSDYINSTFTPAAAKAVTYNGKIYGVPETTEAITIMYNKKLVQSSDMPKTTDELLNFSKTFKEKNPGKYGVVWDTTDAYFNAPWFYGFGGVYVTEDGKVGLNSAKSLEAGKFINSFRPYLPKQISYDVASSLFTEGKAAAIINGPWSYSDYATKSKMDIGFAPLPKVTANNNAPAAPFVGVKSMWMTKIAKDPATIADIMKFYTSKDNQISMIKTTGEIPANAAAASDKAVTENVAIASYSEQAKVGNPLPNTPFMSAVWKPVKDALTASWSGSQSVDNAFNAAQKAAEQGVKSINS</sequence>
<protein>
    <submittedName>
        <fullName evidence="6">ABC transporter substrate-binding protein</fullName>
    </submittedName>
</protein>
<dbReference type="RefSeq" id="WP_126627223.1">
    <property type="nucleotide sequence ID" value="NZ_BIFT01000001.1"/>
</dbReference>
<feature type="signal peptide" evidence="5">
    <location>
        <begin position="1"/>
        <end position="34"/>
    </location>
</feature>
<dbReference type="PANTHER" id="PTHR30061">
    <property type="entry name" value="MALTOSE-BINDING PERIPLASMIC PROTEIN"/>
    <property type="match status" value="1"/>
</dbReference>
<dbReference type="Proteomes" id="UP000287171">
    <property type="component" value="Unassembled WGS sequence"/>
</dbReference>
<evidence type="ECO:0000256" key="4">
    <source>
        <dbReference type="ARBA" id="ARBA00022729"/>
    </source>
</evidence>
<dbReference type="Pfam" id="PF13416">
    <property type="entry name" value="SBP_bac_8"/>
    <property type="match status" value="1"/>
</dbReference>
<gene>
    <name evidence="6" type="ORF">KDA_22930</name>
</gene>
<keyword evidence="2" id="KW-0813">Transport</keyword>